<proteinExistence type="predicted"/>
<dbReference type="AlphaFoldDB" id="A0AAW3BVH3"/>
<protein>
    <submittedName>
        <fullName evidence="3">Uncharacterized protein</fullName>
    </submittedName>
</protein>
<evidence type="ECO:0000313" key="2">
    <source>
        <dbReference type="EMBL" id="KAL0504485.1"/>
    </source>
</evidence>
<gene>
    <name evidence="2" type="ORF">Q4I29_004107</name>
    <name evidence="3" type="ORF">Q4I32_004155</name>
</gene>
<dbReference type="EMBL" id="JBAMZM010000025">
    <property type="protein sequence ID" value="KAL0504485.1"/>
    <property type="molecule type" value="Genomic_DNA"/>
</dbReference>
<evidence type="ECO:0000313" key="4">
    <source>
        <dbReference type="Proteomes" id="UP001443563"/>
    </source>
</evidence>
<accession>A0AAW3BVH3</accession>
<dbReference type="EMBL" id="JBAMZJ010000025">
    <property type="protein sequence ID" value="KAL0525125.1"/>
    <property type="molecule type" value="Genomic_DNA"/>
</dbReference>
<feature type="region of interest" description="Disordered" evidence="1">
    <location>
        <begin position="157"/>
        <end position="176"/>
    </location>
</feature>
<feature type="region of interest" description="Disordered" evidence="1">
    <location>
        <begin position="1"/>
        <end position="44"/>
    </location>
</feature>
<evidence type="ECO:0000256" key="1">
    <source>
        <dbReference type="SAM" id="MobiDB-lite"/>
    </source>
</evidence>
<organism evidence="3 5">
    <name type="scientific">Leishmania shawi</name>
    <dbReference type="NCBI Taxonomy" id="5680"/>
    <lineage>
        <taxon>Eukaryota</taxon>
        <taxon>Discoba</taxon>
        <taxon>Euglenozoa</taxon>
        <taxon>Kinetoplastea</taxon>
        <taxon>Metakinetoplastina</taxon>
        <taxon>Trypanosomatida</taxon>
        <taxon>Trypanosomatidae</taxon>
        <taxon>Leishmaniinae</taxon>
        <taxon>Leishmania</taxon>
        <taxon>Leishmania guyanensis species complex</taxon>
    </lineage>
</organism>
<dbReference type="Proteomes" id="UP001443563">
    <property type="component" value="Unassembled WGS sequence"/>
</dbReference>
<sequence>MAARASTHGRLAVTKGGAGTQREVPELARTGGPPPAGGSSRTRCDLVSKRSLSSVKSAASSVVQMSSAGALMPPPSTQHVRLAIGDDNPLTWRAQPCGSCGSDRRLYETLFTTAVGSPNSNMEDTDDKPLSYLSSAPIHLLNTSVFRGGGVMGLEAAGAPQRHPPHRLCVPQAPGL</sequence>
<evidence type="ECO:0000313" key="3">
    <source>
        <dbReference type="EMBL" id="KAL0525125.1"/>
    </source>
</evidence>
<evidence type="ECO:0000313" key="5">
    <source>
        <dbReference type="Proteomes" id="UP001500493"/>
    </source>
</evidence>
<keyword evidence="4" id="KW-1185">Reference proteome</keyword>
<name>A0AAW3BVH3_9TRYP</name>
<comment type="caution">
    <text evidence="3">The sequence shown here is derived from an EMBL/GenBank/DDBJ whole genome shotgun (WGS) entry which is preliminary data.</text>
</comment>
<dbReference type="Proteomes" id="UP001500493">
    <property type="component" value="Unassembled WGS sequence"/>
</dbReference>
<reference evidence="3 4" key="1">
    <citation type="submission" date="2024-02" db="EMBL/GenBank/DDBJ databases">
        <title>FIRST GENOME SEQUENCES OF Leishmania (Viannia) shawi, Leishmania (Viannia) lindenbergi AND Leishmania (Viannia) utingensis.</title>
        <authorList>
            <person name="Resadore F."/>
            <person name="Custodio M.G.F."/>
            <person name="Boite M.C."/>
            <person name="Cupolillo E."/>
            <person name="Ferreira G.E.M."/>
        </authorList>
    </citation>
    <scope>NUCLEOTIDE SEQUENCE</scope>
    <source>
        <strain evidence="2 4">MCEB/BR/1984/M8408</strain>
        <strain evidence="3">MHOM/BR/2013/18 LTA MLF</strain>
    </source>
</reference>